<name>A0A1G6JS80_9GAMM</name>
<dbReference type="RefSeq" id="WP_092749737.1">
    <property type="nucleotide sequence ID" value="NZ_FMYL01000012.1"/>
</dbReference>
<evidence type="ECO:0000313" key="1">
    <source>
        <dbReference type="EMBL" id="SDC21600.1"/>
    </source>
</evidence>
<dbReference type="AlphaFoldDB" id="A0A1G6JS80"/>
<accession>A0A1G6JS80</accession>
<dbReference type="OrthoDB" id="9926602at2"/>
<gene>
    <name evidence="1" type="ORF">SAMN05421733_11248</name>
</gene>
<protein>
    <submittedName>
        <fullName evidence="1">Uncharacterized protein</fullName>
    </submittedName>
</protein>
<sequence length="127" mass="14600">MRGTLPSRNKIVQNNTDLADAEDIQKKIINDAPLHTVAEEQTNPKANIVQKPWREGINLTGDELKTLTEKVSMNMPLELLLRLDYILQHDKKNRILGKKINKTTMYIEAIDKYTETKLKKMGLDVKD</sequence>
<proteinExistence type="predicted"/>
<keyword evidence="2" id="KW-1185">Reference proteome</keyword>
<reference evidence="2" key="1">
    <citation type="submission" date="2016-09" db="EMBL/GenBank/DDBJ databases">
        <authorList>
            <person name="Varghese N."/>
            <person name="Submissions S."/>
        </authorList>
    </citation>
    <scope>NUCLEOTIDE SEQUENCE [LARGE SCALE GENOMIC DNA]</scope>
    <source>
        <strain evidence="2">ANC 4422</strain>
    </source>
</reference>
<organism evidence="1 2">
    <name type="scientific">Acinetobacter boissieri</name>
    <dbReference type="NCBI Taxonomy" id="1219383"/>
    <lineage>
        <taxon>Bacteria</taxon>
        <taxon>Pseudomonadati</taxon>
        <taxon>Pseudomonadota</taxon>
        <taxon>Gammaproteobacteria</taxon>
        <taxon>Moraxellales</taxon>
        <taxon>Moraxellaceae</taxon>
        <taxon>Acinetobacter</taxon>
    </lineage>
</organism>
<dbReference type="Proteomes" id="UP000242501">
    <property type="component" value="Unassembled WGS sequence"/>
</dbReference>
<evidence type="ECO:0000313" key="2">
    <source>
        <dbReference type="Proteomes" id="UP000242501"/>
    </source>
</evidence>
<dbReference type="EMBL" id="FMYL01000012">
    <property type="protein sequence ID" value="SDC21600.1"/>
    <property type="molecule type" value="Genomic_DNA"/>
</dbReference>